<dbReference type="InterPro" id="IPR008930">
    <property type="entry name" value="Terpenoid_cyclase/PrenylTrfase"/>
</dbReference>
<dbReference type="PANTHER" id="PTHR31739">
    <property type="entry name" value="ENT-COPALYL DIPHOSPHATE SYNTHASE, CHLOROPLASTIC"/>
    <property type="match status" value="1"/>
</dbReference>
<dbReference type="InterPro" id="IPR036965">
    <property type="entry name" value="Terpene_synth_N_sf"/>
</dbReference>
<evidence type="ECO:0000256" key="3">
    <source>
        <dbReference type="ARBA" id="ARBA00022842"/>
    </source>
</evidence>
<dbReference type="Gene3D" id="1.10.600.10">
    <property type="entry name" value="Farnesyl Diphosphate Synthase"/>
    <property type="match status" value="1"/>
</dbReference>
<organism evidence="7">
    <name type="scientific">Paeonia suffruticosa</name>
    <name type="common">Tree peony</name>
    <name type="synonym">Paeonia moutan</name>
    <dbReference type="NCBI Taxonomy" id="45171"/>
    <lineage>
        <taxon>Eukaryota</taxon>
        <taxon>Viridiplantae</taxon>
        <taxon>Streptophyta</taxon>
        <taxon>Embryophyta</taxon>
        <taxon>Tracheophyta</taxon>
        <taxon>Spermatophyta</taxon>
        <taxon>Magnoliopsida</taxon>
        <taxon>eudicotyledons</taxon>
        <taxon>Gunneridae</taxon>
        <taxon>Pentapetalae</taxon>
        <taxon>Saxifragales</taxon>
        <taxon>Paeoniaceae</taxon>
        <taxon>Paeonia</taxon>
    </lineage>
</organism>
<evidence type="ECO:0000256" key="1">
    <source>
        <dbReference type="ARBA" id="ARBA00001946"/>
    </source>
</evidence>
<evidence type="ECO:0000256" key="2">
    <source>
        <dbReference type="ARBA" id="ARBA00022723"/>
    </source>
</evidence>
<dbReference type="Pfam" id="PF03936">
    <property type="entry name" value="Terpene_synth_C"/>
    <property type="match status" value="1"/>
</dbReference>
<dbReference type="SFLD" id="SFLDG01605">
    <property type="entry name" value="Terpene_Cyclase_Like_1_N-term"/>
    <property type="match status" value="1"/>
</dbReference>
<dbReference type="Gene3D" id="1.50.10.160">
    <property type="match status" value="1"/>
</dbReference>
<keyword evidence="2" id="KW-0479">Metal-binding</keyword>
<dbReference type="InterPro" id="IPR050148">
    <property type="entry name" value="Terpene_synthase-like"/>
</dbReference>
<keyword evidence="4" id="KW-0732">Signal</keyword>
<evidence type="ECO:0000259" key="6">
    <source>
        <dbReference type="Pfam" id="PF03936"/>
    </source>
</evidence>
<feature type="chain" id="PRO_5017929869" evidence="4">
    <location>
        <begin position="19"/>
        <end position="824"/>
    </location>
</feature>
<evidence type="ECO:0000313" key="7">
    <source>
        <dbReference type="EMBL" id="AYN70609.1"/>
    </source>
</evidence>
<dbReference type="AlphaFoldDB" id="A0A3G2LEC7"/>
<accession>A0A3G2LEC7</accession>
<dbReference type="InterPro" id="IPR008949">
    <property type="entry name" value="Isoprenoid_synthase_dom_sf"/>
</dbReference>
<comment type="cofactor">
    <cofactor evidence="1">
        <name>Mg(2+)</name>
        <dbReference type="ChEBI" id="CHEBI:18420"/>
    </cofactor>
</comment>
<dbReference type="Gene3D" id="1.50.10.130">
    <property type="entry name" value="Terpene synthase, N-terminal domain"/>
    <property type="match status" value="1"/>
</dbReference>
<dbReference type="GO" id="GO:0010333">
    <property type="term" value="F:terpene synthase activity"/>
    <property type="evidence" value="ECO:0007669"/>
    <property type="project" value="InterPro"/>
</dbReference>
<evidence type="ECO:0000259" key="5">
    <source>
        <dbReference type="Pfam" id="PF01397"/>
    </source>
</evidence>
<evidence type="ECO:0000256" key="4">
    <source>
        <dbReference type="SAM" id="SignalP"/>
    </source>
</evidence>
<reference evidence="7" key="1">
    <citation type="journal article" date="2018" name="Plant Physiol. Biochem.">
        <title>Elucidation of the mechanism of reflowering in tree peony (Paeonia suffruticosa) 'Zi Luo Lan' by defoliation and gibberellic acid application.</title>
        <authorList>
            <person name="Xue J."/>
            <person name="Li T."/>
            <person name="Wang S."/>
            <person name="Xue Y."/>
            <person name="Hu F."/>
            <person name="Zhang X."/>
        </authorList>
    </citation>
    <scope>NUCLEOTIDE SEQUENCE</scope>
</reference>
<dbReference type="PANTHER" id="PTHR31739:SF4">
    <property type="entry name" value="ENT-COPALYL DIPHOSPHATE SYNTHASE, CHLOROPLASTIC"/>
    <property type="match status" value="1"/>
</dbReference>
<dbReference type="InterPro" id="IPR001906">
    <property type="entry name" value="Terpene_synth_N"/>
</dbReference>
<dbReference type="SFLD" id="SFLDG01014">
    <property type="entry name" value="Terpene_Cyclase_Like_1_N-term"/>
    <property type="match status" value="1"/>
</dbReference>
<keyword evidence="3" id="KW-0460">Magnesium</keyword>
<dbReference type="SUPFAM" id="SSF48576">
    <property type="entry name" value="Terpenoid synthases"/>
    <property type="match status" value="1"/>
</dbReference>
<protein>
    <submittedName>
        <fullName evidence="7">Ent-copalyl diphosphate synthase</fullName>
    </submittedName>
</protein>
<dbReference type="InterPro" id="IPR005630">
    <property type="entry name" value="Terpene_synthase_metal-bd"/>
</dbReference>
<dbReference type="GO" id="GO:0009686">
    <property type="term" value="P:gibberellin biosynthetic process"/>
    <property type="evidence" value="ECO:0007669"/>
    <property type="project" value="TreeGrafter"/>
</dbReference>
<dbReference type="SMR" id="A0A3G2LEC7"/>
<dbReference type="SUPFAM" id="SSF48239">
    <property type="entry name" value="Terpenoid cyclases/Protein prenyltransferases"/>
    <property type="match status" value="2"/>
</dbReference>
<dbReference type="GO" id="GO:0000287">
    <property type="term" value="F:magnesium ion binding"/>
    <property type="evidence" value="ECO:0007669"/>
    <property type="project" value="InterPro"/>
</dbReference>
<dbReference type="Pfam" id="PF01397">
    <property type="entry name" value="Terpene_synth"/>
    <property type="match status" value="1"/>
</dbReference>
<feature type="domain" description="Terpene synthase metal-binding" evidence="6">
    <location>
        <begin position="559"/>
        <end position="614"/>
    </location>
</feature>
<sequence>MSSLSTLLLLRFPLAALSSSLPSCTQDPPPFSPRVRTFGNKYKSPRCPAVPKRHTQEFREVFQNGLPVIKWHEIVDDELEGDDAIKAHRKETISNEIKEHVDSIRVMLGSMEDGETSISAYDTAWVSLVEDVHGSGTPQFPSSLQWIANHQLPDGSWGFSKIFSAHDRIINTLACVVALKSWNIHPRKCERGMSFIKENLCKLGDESIEHMPIGFEVAFPSLLEIARSIDIEFPDDSHVLQDIYAKRNLKLTRIPKDIMHTVPTTLLHSLEGMSGLNWEKLLRLQFSDGSFLFSPSSTAFAFMQTKDENCLSYLTKIVERFNGGVPTAYPLDMFEHMWVVDRLQRLGIARYFHTEIKECVHYIHRYWIEEGICWARNSRVQDIDDTAMGFRLLRLHGHEVSPDVFEHFEKDGEFVCFRGQSSQAVTGMYNLYRASQLAFPGERILEDAKNFSFNFLREKQANNELVDKWIITKDLPGEVGYALDVPWNASLPRLEARFYIEQYGGADDVWIGKTLYRMPYVNNDIYLELAKLDYNKCQTQHQLEWNTIQEWYTKFSLGDLGITRNALLLSYFVAATNIFEPERSKERLAWAKTAILMEVVTSYFDKEGTSKEMKIAFLHEFKNNINTRDYVFNKIGRSDPNNIECGELLLGALFGALNDLSFDALLVNCRDIRHHLYYVWETWLHITLHSIEGDKHHGEAALLVHTINLSVGRWLSDDILVTHPHYQRLFELVDSVCNQIAYLQKNKVYDSGIYDTIKNRVTTPLIELYMQELAQLVLKKPLDDIDANIKQTFLGVAKSFYYIANCNSKTINFHITKVLFERVN</sequence>
<proteinExistence type="evidence at transcript level"/>
<dbReference type="EMBL" id="MH546115">
    <property type="protein sequence ID" value="AYN70609.1"/>
    <property type="molecule type" value="mRNA"/>
</dbReference>
<dbReference type="FunFam" id="1.50.10.130:FF:000002">
    <property type="entry name" value="Ent-copalyl diphosphate synthase, chloroplastic"/>
    <property type="match status" value="1"/>
</dbReference>
<gene>
    <name evidence="7" type="primary">CPS</name>
</gene>
<feature type="domain" description="Terpene synthase N-terminal" evidence="5">
    <location>
        <begin position="277"/>
        <end position="483"/>
    </location>
</feature>
<feature type="signal peptide" evidence="4">
    <location>
        <begin position="1"/>
        <end position="18"/>
    </location>
</feature>
<dbReference type="FunFam" id="1.50.10.160:FF:000001">
    <property type="entry name" value="Ent-copalyl diphosphate synthase"/>
    <property type="match status" value="1"/>
</dbReference>
<name>A0A3G2LEC7_PAESU</name>
<dbReference type="GO" id="GO:0009507">
    <property type="term" value="C:chloroplast"/>
    <property type="evidence" value="ECO:0007669"/>
    <property type="project" value="TreeGrafter"/>
</dbReference>